<name>A0A917BCD4_9MICO</name>
<organism evidence="7 8">
    <name type="scientific">Subtercola lobariae</name>
    <dbReference type="NCBI Taxonomy" id="1588641"/>
    <lineage>
        <taxon>Bacteria</taxon>
        <taxon>Bacillati</taxon>
        <taxon>Actinomycetota</taxon>
        <taxon>Actinomycetes</taxon>
        <taxon>Micrococcales</taxon>
        <taxon>Microbacteriaceae</taxon>
        <taxon>Subtercola</taxon>
    </lineage>
</organism>
<gene>
    <name evidence="7" type="ORF">GCM10011399_30890</name>
</gene>
<sequence length="454" mass="48592">MTPRQQRVLILGGGYAGLYTALGLQRHRGETPLDIVVVDRNPYMTYQPLLPEVAGGHVAASDVAVSLRRTLRGSRIIRGSLASLDVDAKTARVTAVDGSELDLDYDHVVFALGAVTRVFPTPGLHDNAVGFKTIEEAVYTHNRVLEQVALAAAHTDADARAKALTFMVVGGGYTGVEALSELSDLSKIAVRANPALDISELHWVLIEALDRIAPEVGPELSKWSLEQLRERGIDVRLKTTITSAVDGNVELSTGEIVPADTIIWTAGVQPNPALDHTNAPRGPKGHVVANTRLQVVRDDGSVVEGAWAVGDNAQIPDLTAAKQPAYYPPNAQNALRQGVLLAHSILASIRGEEVHEYRHASLGTIAGFGVGHGAALLNLGPIRGVKLRNLPAWLAHRAYHGAVIPTVRRKIRVIAGWAVEAATGRETVSLAVTQHPRHIFEESFDALPKNDSAG</sequence>
<evidence type="ECO:0000256" key="2">
    <source>
        <dbReference type="ARBA" id="ARBA00022630"/>
    </source>
</evidence>
<keyword evidence="5" id="KW-0520">NAD</keyword>
<dbReference type="InterPro" id="IPR045024">
    <property type="entry name" value="NDH-2"/>
</dbReference>
<dbReference type="Gene3D" id="3.50.50.100">
    <property type="match status" value="1"/>
</dbReference>
<reference evidence="7 8" key="1">
    <citation type="journal article" date="2014" name="Int. J. Syst. Evol. Microbiol.">
        <title>Complete genome sequence of Corynebacterium casei LMG S-19264T (=DSM 44701T), isolated from a smear-ripened cheese.</title>
        <authorList>
            <consortium name="US DOE Joint Genome Institute (JGI-PGF)"/>
            <person name="Walter F."/>
            <person name="Albersmeier A."/>
            <person name="Kalinowski J."/>
            <person name="Ruckert C."/>
        </authorList>
    </citation>
    <scope>NUCLEOTIDE SEQUENCE [LARGE SCALE GENOMIC DNA]</scope>
    <source>
        <strain evidence="7 8">CGMCC 1.12976</strain>
    </source>
</reference>
<evidence type="ECO:0000256" key="3">
    <source>
        <dbReference type="ARBA" id="ARBA00022827"/>
    </source>
</evidence>
<dbReference type="AlphaFoldDB" id="A0A917BCD4"/>
<keyword evidence="2" id="KW-0285">Flavoprotein</keyword>
<dbReference type="PANTHER" id="PTHR43706:SF45">
    <property type="entry name" value="NADH DEHYDROGENASE-LIKE PROTEIN RV1812C"/>
    <property type="match status" value="1"/>
</dbReference>
<dbReference type="EMBL" id="BMGP01000006">
    <property type="protein sequence ID" value="GGF35700.1"/>
    <property type="molecule type" value="Genomic_DNA"/>
</dbReference>
<dbReference type="PRINTS" id="PR00411">
    <property type="entry name" value="PNDRDTASEI"/>
</dbReference>
<proteinExistence type="inferred from homology"/>
<protein>
    <submittedName>
        <fullName evidence="7">Oxidoreductase</fullName>
    </submittedName>
</protein>
<keyword evidence="4" id="KW-0560">Oxidoreductase</keyword>
<dbReference type="InterPro" id="IPR023753">
    <property type="entry name" value="FAD/NAD-binding_dom"/>
</dbReference>
<dbReference type="Proteomes" id="UP000598775">
    <property type="component" value="Unassembled WGS sequence"/>
</dbReference>
<keyword evidence="8" id="KW-1185">Reference proteome</keyword>
<dbReference type="RefSeq" id="WP_188679847.1">
    <property type="nucleotide sequence ID" value="NZ_BMGP01000006.1"/>
</dbReference>
<dbReference type="SUPFAM" id="SSF51905">
    <property type="entry name" value="FAD/NAD(P)-binding domain"/>
    <property type="match status" value="1"/>
</dbReference>
<dbReference type="GO" id="GO:0003954">
    <property type="term" value="F:NADH dehydrogenase activity"/>
    <property type="evidence" value="ECO:0007669"/>
    <property type="project" value="InterPro"/>
</dbReference>
<dbReference type="Pfam" id="PF07992">
    <property type="entry name" value="Pyr_redox_2"/>
    <property type="match status" value="1"/>
</dbReference>
<evidence type="ECO:0000259" key="6">
    <source>
        <dbReference type="Pfam" id="PF07992"/>
    </source>
</evidence>
<evidence type="ECO:0000313" key="8">
    <source>
        <dbReference type="Proteomes" id="UP000598775"/>
    </source>
</evidence>
<feature type="domain" description="FAD/NAD(P)-binding" evidence="6">
    <location>
        <begin position="7"/>
        <end position="338"/>
    </location>
</feature>
<evidence type="ECO:0000313" key="7">
    <source>
        <dbReference type="EMBL" id="GGF35700.1"/>
    </source>
</evidence>
<evidence type="ECO:0000256" key="5">
    <source>
        <dbReference type="ARBA" id="ARBA00023027"/>
    </source>
</evidence>
<dbReference type="InterPro" id="IPR036188">
    <property type="entry name" value="FAD/NAD-bd_sf"/>
</dbReference>
<dbReference type="PANTHER" id="PTHR43706">
    <property type="entry name" value="NADH DEHYDROGENASE"/>
    <property type="match status" value="1"/>
</dbReference>
<dbReference type="PRINTS" id="PR00368">
    <property type="entry name" value="FADPNR"/>
</dbReference>
<evidence type="ECO:0000256" key="1">
    <source>
        <dbReference type="ARBA" id="ARBA00005272"/>
    </source>
</evidence>
<evidence type="ECO:0000256" key="4">
    <source>
        <dbReference type="ARBA" id="ARBA00023002"/>
    </source>
</evidence>
<keyword evidence="3" id="KW-0274">FAD</keyword>
<comment type="similarity">
    <text evidence="1">Belongs to the NADH dehydrogenase family.</text>
</comment>
<accession>A0A917BCD4</accession>
<comment type="caution">
    <text evidence="7">The sequence shown here is derived from an EMBL/GenBank/DDBJ whole genome shotgun (WGS) entry which is preliminary data.</text>
</comment>